<evidence type="ECO:0000256" key="12">
    <source>
        <dbReference type="ARBA" id="ARBA00034000"/>
    </source>
</evidence>
<dbReference type="SUPFAM" id="SSF56601">
    <property type="entry name" value="beta-lactamase/transpeptidase-like"/>
    <property type="match status" value="1"/>
</dbReference>
<feature type="transmembrane region" description="Helical" evidence="15">
    <location>
        <begin position="20"/>
        <end position="44"/>
    </location>
</feature>
<dbReference type="InterPro" id="IPR023346">
    <property type="entry name" value="Lysozyme-like_dom_sf"/>
</dbReference>
<dbReference type="Gene3D" id="3.40.710.10">
    <property type="entry name" value="DD-peptidase/beta-lactamase superfamily"/>
    <property type="match status" value="1"/>
</dbReference>
<dbReference type="EMBL" id="BMKQ01000001">
    <property type="protein sequence ID" value="GGF49148.1"/>
    <property type="molecule type" value="Genomic_DNA"/>
</dbReference>
<dbReference type="SUPFAM" id="SSF53955">
    <property type="entry name" value="Lysozyme-like"/>
    <property type="match status" value="1"/>
</dbReference>
<keyword evidence="4" id="KW-0645">Protease</keyword>
<comment type="catalytic activity">
    <reaction evidence="13">
        <text>[GlcNAc-(1-&gt;4)-Mur2Ac(oyl-L-Ala-gamma-D-Glu-L-Lys-D-Ala-D-Ala)](n)-di-trans,octa-cis-undecaprenyl diphosphate + beta-D-GlcNAc-(1-&gt;4)-Mur2Ac(oyl-L-Ala-gamma-D-Glu-L-Lys-D-Ala-D-Ala)-di-trans,octa-cis-undecaprenyl diphosphate = [GlcNAc-(1-&gt;4)-Mur2Ac(oyl-L-Ala-gamma-D-Glu-L-Lys-D-Ala-D-Ala)](n+1)-di-trans,octa-cis-undecaprenyl diphosphate + di-trans,octa-cis-undecaprenyl diphosphate + H(+)</text>
        <dbReference type="Rhea" id="RHEA:23708"/>
        <dbReference type="Rhea" id="RHEA-COMP:9602"/>
        <dbReference type="Rhea" id="RHEA-COMP:9603"/>
        <dbReference type="ChEBI" id="CHEBI:15378"/>
        <dbReference type="ChEBI" id="CHEBI:58405"/>
        <dbReference type="ChEBI" id="CHEBI:60033"/>
        <dbReference type="ChEBI" id="CHEBI:78435"/>
        <dbReference type="EC" id="2.4.99.28"/>
    </reaction>
</comment>
<dbReference type="GO" id="GO:0030288">
    <property type="term" value="C:outer membrane-bounded periplasmic space"/>
    <property type="evidence" value="ECO:0007669"/>
    <property type="project" value="TreeGrafter"/>
</dbReference>
<evidence type="ECO:0000256" key="10">
    <source>
        <dbReference type="ARBA" id="ARBA00023268"/>
    </source>
</evidence>
<evidence type="ECO:0000256" key="7">
    <source>
        <dbReference type="ARBA" id="ARBA00022801"/>
    </source>
</evidence>
<evidence type="ECO:0000313" key="19">
    <source>
        <dbReference type="Proteomes" id="UP000649179"/>
    </source>
</evidence>
<evidence type="ECO:0000259" key="16">
    <source>
        <dbReference type="Pfam" id="PF00905"/>
    </source>
</evidence>
<dbReference type="PANTHER" id="PTHR32282:SF33">
    <property type="entry name" value="PEPTIDOGLYCAN GLYCOSYLTRANSFERASE"/>
    <property type="match status" value="1"/>
</dbReference>
<evidence type="ECO:0000256" key="1">
    <source>
        <dbReference type="ARBA" id="ARBA00007090"/>
    </source>
</evidence>
<keyword evidence="15" id="KW-0812">Transmembrane</keyword>
<keyword evidence="11" id="KW-0961">Cell wall biogenesis/degradation</keyword>
<reference evidence="18" key="1">
    <citation type="journal article" date="2014" name="Int. J. Syst. Evol. Microbiol.">
        <title>Complete genome sequence of Corynebacterium casei LMG S-19264T (=DSM 44701T), isolated from a smear-ripened cheese.</title>
        <authorList>
            <consortium name="US DOE Joint Genome Institute (JGI-PGF)"/>
            <person name="Walter F."/>
            <person name="Albersmeier A."/>
            <person name="Kalinowski J."/>
            <person name="Ruckert C."/>
        </authorList>
    </citation>
    <scope>NUCLEOTIDE SEQUENCE</scope>
    <source>
        <strain evidence="18">CGMCC 1.16067</strain>
    </source>
</reference>
<feature type="domain" description="Penicillin-binding protein transpeptidase" evidence="16">
    <location>
        <begin position="364"/>
        <end position="631"/>
    </location>
</feature>
<evidence type="ECO:0000256" key="6">
    <source>
        <dbReference type="ARBA" id="ARBA00022679"/>
    </source>
</evidence>
<evidence type="ECO:0000256" key="15">
    <source>
        <dbReference type="SAM" id="Phobius"/>
    </source>
</evidence>
<feature type="compositionally biased region" description="Acidic residues" evidence="14">
    <location>
        <begin position="706"/>
        <end position="715"/>
    </location>
</feature>
<feature type="region of interest" description="Disordered" evidence="14">
    <location>
        <begin position="681"/>
        <end position="715"/>
    </location>
</feature>
<dbReference type="GO" id="GO:0009252">
    <property type="term" value="P:peptidoglycan biosynthetic process"/>
    <property type="evidence" value="ECO:0007669"/>
    <property type="project" value="UniProtKB-KW"/>
</dbReference>
<dbReference type="GO" id="GO:0009002">
    <property type="term" value="F:serine-type D-Ala-D-Ala carboxypeptidase activity"/>
    <property type="evidence" value="ECO:0007669"/>
    <property type="project" value="UniProtKB-EC"/>
</dbReference>
<proteinExistence type="inferred from homology"/>
<evidence type="ECO:0000256" key="14">
    <source>
        <dbReference type="SAM" id="MobiDB-lite"/>
    </source>
</evidence>
<evidence type="ECO:0000256" key="9">
    <source>
        <dbReference type="ARBA" id="ARBA00022984"/>
    </source>
</evidence>
<dbReference type="GO" id="GO:0008955">
    <property type="term" value="F:peptidoglycan glycosyltransferase activity"/>
    <property type="evidence" value="ECO:0007669"/>
    <property type="project" value="UniProtKB-EC"/>
</dbReference>
<evidence type="ECO:0000313" key="18">
    <source>
        <dbReference type="EMBL" id="GGF49148.1"/>
    </source>
</evidence>
<sequence length="715" mass="76493">MPPETVDDPDLTNKGVLAHLGTMGIVAVITGLLVGGLAIVPAVGTRLAADQVSKTVKEMPSDLSAGPLPQRSVMLAANGSVLATFYDSQQNRTNVELDQIAPIMQTAIISIEDDRFYSHGALDIRGTLRAFVTNQTSGNVQGGSSITQQLAKQTLVSQAQTAEERRAATAETYARKIAELRHAVALEENHSKKWILNRYLNIAYFGDGAYGIQSAAQHYFSVDAKDLTLQQSAMLAGLVKNPVGFDPTNNPDQALQRRNIVLTRMHELGRIDDAQLAAATKSKLGLKVTPNRNGCVSASAPFFCDYAVNYLLADPALGKTREDRQRLLQTGGLTIKTTLRPAFQDQTDDAVQDHVNPTDQAIGAMAMVEPGTGDVRAISQSRPMGRDMGKGETFLNYVIPSSLGDSAGFQAGSTFKVFVLAAALEQGISPYTAIRSPSPITLRQNDYRTCDGPYTSSDTYTVSNSTKSPPAPNLYSGTQDSVNTFYVQLEQRTGICDPYKLARKMGVQLTDPDREQVPSFTLGVPSVSPLEMAGAYATFAARGMHCDTKPVTEILNAEDKVFKKYDDKCQRVMSENTADTVSDILRGVMEGGFGSALQNGKPTAGKTGTIQDNKAVWFDGYSSDIATVAMVAGANSKGTPITLNYQNVGGVYAGRAFGSTVAGPLWGDAMKGISQYLDGKDFVRPTRSQSSTTSSSDDNASAQSQDDGDDQGDDG</sequence>
<evidence type="ECO:0000256" key="8">
    <source>
        <dbReference type="ARBA" id="ARBA00022960"/>
    </source>
</evidence>
<accession>A0A917BM55</accession>
<dbReference type="AlphaFoldDB" id="A0A917BM55"/>
<feature type="domain" description="Glycosyl transferase family 51" evidence="17">
    <location>
        <begin position="79"/>
        <end position="266"/>
    </location>
</feature>
<feature type="compositionally biased region" description="Low complexity" evidence="14">
    <location>
        <begin position="688"/>
        <end position="705"/>
    </location>
</feature>
<dbReference type="InterPro" id="IPR012338">
    <property type="entry name" value="Beta-lactam/transpept-like"/>
</dbReference>
<name>A0A917BM55_9ACTN</name>
<dbReference type="Pfam" id="PF00905">
    <property type="entry name" value="Transpeptidase"/>
    <property type="match status" value="1"/>
</dbReference>
<comment type="caution">
    <text evidence="18">The sequence shown here is derived from an EMBL/GenBank/DDBJ whole genome shotgun (WGS) entry which is preliminary data.</text>
</comment>
<keyword evidence="15" id="KW-0472">Membrane</keyword>
<dbReference type="InterPro" id="IPR001460">
    <property type="entry name" value="PCN-bd_Tpept"/>
</dbReference>
<dbReference type="InterPro" id="IPR050396">
    <property type="entry name" value="Glycosyltr_51/Transpeptidase"/>
</dbReference>
<evidence type="ECO:0000256" key="4">
    <source>
        <dbReference type="ARBA" id="ARBA00022670"/>
    </source>
</evidence>
<dbReference type="GO" id="GO:0008360">
    <property type="term" value="P:regulation of cell shape"/>
    <property type="evidence" value="ECO:0007669"/>
    <property type="project" value="UniProtKB-KW"/>
</dbReference>
<keyword evidence="8" id="KW-0133">Cell shape</keyword>
<keyword evidence="5" id="KW-0328">Glycosyltransferase</keyword>
<dbReference type="InterPro" id="IPR001264">
    <property type="entry name" value="Glyco_trans_51"/>
</dbReference>
<keyword evidence="7" id="KW-0378">Hydrolase</keyword>
<dbReference type="Proteomes" id="UP000649179">
    <property type="component" value="Unassembled WGS sequence"/>
</dbReference>
<dbReference type="GO" id="GO:0008658">
    <property type="term" value="F:penicillin binding"/>
    <property type="evidence" value="ECO:0007669"/>
    <property type="project" value="InterPro"/>
</dbReference>
<protein>
    <submittedName>
        <fullName evidence="18">Carboxypeptidase</fullName>
    </submittedName>
</protein>
<evidence type="ECO:0000256" key="13">
    <source>
        <dbReference type="ARBA" id="ARBA00049902"/>
    </source>
</evidence>
<organism evidence="18 19">
    <name type="scientific">Marmoricola endophyticus</name>
    <dbReference type="NCBI Taxonomy" id="2040280"/>
    <lineage>
        <taxon>Bacteria</taxon>
        <taxon>Bacillati</taxon>
        <taxon>Actinomycetota</taxon>
        <taxon>Actinomycetes</taxon>
        <taxon>Propionibacteriales</taxon>
        <taxon>Nocardioidaceae</taxon>
        <taxon>Marmoricola</taxon>
    </lineage>
</organism>
<dbReference type="GO" id="GO:0071555">
    <property type="term" value="P:cell wall organization"/>
    <property type="evidence" value="ECO:0007669"/>
    <property type="project" value="UniProtKB-KW"/>
</dbReference>
<dbReference type="Pfam" id="PF00912">
    <property type="entry name" value="Transgly"/>
    <property type="match status" value="1"/>
</dbReference>
<dbReference type="RefSeq" id="WP_188779971.1">
    <property type="nucleotide sequence ID" value="NZ_BMKQ01000001.1"/>
</dbReference>
<keyword evidence="3 18" id="KW-0121">Carboxypeptidase</keyword>
<dbReference type="PANTHER" id="PTHR32282">
    <property type="entry name" value="BINDING PROTEIN TRANSPEPTIDASE, PUTATIVE-RELATED"/>
    <property type="match status" value="1"/>
</dbReference>
<evidence type="ECO:0000256" key="11">
    <source>
        <dbReference type="ARBA" id="ARBA00023316"/>
    </source>
</evidence>
<keyword evidence="19" id="KW-1185">Reference proteome</keyword>
<evidence type="ECO:0000259" key="17">
    <source>
        <dbReference type="Pfam" id="PF00912"/>
    </source>
</evidence>
<dbReference type="FunFam" id="1.10.3810.10:FF:000001">
    <property type="entry name" value="Penicillin-binding protein 1A"/>
    <property type="match status" value="1"/>
</dbReference>
<keyword evidence="9" id="KW-0573">Peptidoglycan synthesis</keyword>
<reference evidence="18" key="2">
    <citation type="submission" date="2020-09" db="EMBL/GenBank/DDBJ databases">
        <authorList>
            <person name="Sun Q."/>
            <person name="Zhou Y."/>
        </authorList>
    </citation>
    <scope>NUCLEOTIDE SEQUENCE</scope>
    <source>
        <strain evidence="18">CGMCC 1.16067</strain>
    </source>
</reference>
<comment type="similarity">
    <text evidence="1">In the C-terminal section; belongs to the transpeptidase family.</text>
</comment>
<gene>
    <name evidence="18" type="ORF">GCM10011519_23920</name>
</gene>
<comment type="catalytic activity">
    <reaction evidence="12">
        <text>Preferential cleavage: (Ac)2-L-Lys-D-Ala-|-D-Ala. Also transpeptidation of peptidyl-alanyl moieties that are N-acyl substituents of D-alanine.</text>
        <dbReference type="EC" id="3.4.16.4"/>
    </reaction>
</comment>
<keyword evidence="10" id="KW-0511">Multifunctional enzyme</keyword>
<evidence type="ECO:0000256" key="2">
    <source>
        <dbReference type="ARBA" id="ARBA00007739"/>
    </source>
</evidence>
<evidence type="ECO:0000256" key="5">
    <source>
        <dbReference type="ARBA" id="ARBA00022676"/>
    </source>
</evidence>
<keyword evidence="15" id="KW-1133">Transmembrane helix</keyword>
<evidence type="ECO:0000256" key="3">
    <source>
        <dbReference type="ARBA" id="ARBA00022645"/>
    </source>
</evidence>
<dbReference type="GO" id="GO:0006508">
    <property type="term" value="P:proteolysis"/>
    <property type="evidence" value="ECO:0007669"/>
    <property type="project" value="UniProtKB-KW"/>
</dbReference>
<dbReference type="Gene3D" id="1.10.3810.10">
    <property type="entry name" value="Biosynthetic peptidoglycan transglycosylase-like"/>
    <property type="match status" value="1"/>
</dbReference>
<comment type="similarity">
    <text evidence="2">In the N-terminal section; belongs to the glycosyltransferase 51 family.</text>
</comment>
<keyword evidence="6" id="KW-0808">Transferase</keyword>
<dbReference type="InterPro" id="IPR036950">
    <property type="entry name" value="PBP_transglycosylase"/>
</dbReference>